<dbReference type="InterPro" id="IPR001930">
    <property type="entry name" value="Peptidase_M1"/>
</dbReference>
<dbReference type="Proteomes" id="UP000245370">
    <property type="component" value="Unassembled WGS sequence"/>
</dbReference>
<evidence type="ECO:0000256" key="13">
    <source>
        <dbReference type="PIRSR" id="PIRSR634015-2"/>
    </source>
</evidence>
<dbReference type="InterPro" id="IPR042097">
    <property type="entry name" value="Aminopeptidase_N-like_N_sf"/>
</dbReference>
<feature type="binding site" evidence="14">
    <location>
        <position position="321"/>
    </location>
    <ligand>
        <name>Zn(2+)</name>
        <dbReference type="ChEBI" id="CHEBI:29105"/>
        <note>catalytic</note>
    </ligand>
</feature>
<dbReference type="GO" id="GO:0008237">
    <property type="term" value="F:metallopeptidase activity"/>
    <property type="evidence" value="ECO:0007669"/>
    <property type="project" value="UniProtKB-KW"/>
</dbReference>
<dbReference type="Gene3D" id="3.30.2010.30">
    <property type="match status" value="1"/>
</dbReference>
<dbReference type="Pfam" id="PF01433">
    <property type="entry name" value="Peptidase_M1"/>
    <property type="match status" value="1"/>
</dbReference>
<dbReference type="InterPro" id="IPR049980">
    <property type="entry name" value="LTA4H_cat"/>
</dbReference>
<feature type="binding site" evidence="13">
    <location>
        <begin position="292"/>
        <end position="297"/>
    </location>
    <ligand>
        <name>a peptide</name>
        <dbReference type="ChEBI" id="CHEBI:60466"/>
    </ligand>
</feature>
<dbReference type="EMBL" id="QFRJ01000004">
    <property type="protein sequence ID" value="PWH85792.1"/>
    <property type="molecule type" value="Genomic_DNA"/>
</dbReference>
<feature type="active site" description="Proton acceptor" evidence="12">
    <location>
        <position position="322"/>
    </location>
</feature>
<accession>A0A2U2XDD1</accession>
<dbReference type="SMART" id="SM01263">
    <property type="entry name" value="Leuk-A4-hydro_C"/>
    <property type="match status" value="1"/>
</dbReference>
<evidence type="ECO:0000256" key="3">
    <source>
        <dbReference type="ARBA" id="ARBA00010136"/>
    </source>
</evidence>
<comment type="caution">
    <text evidence="16">The sequence shown here is derived from an EMBL/GenBank/DDBJ whole genome shotgun (WGS) entry which is preliminary data.</text>
</comment>
<dbReference type="InterPro" id="IPR015211">
    <property type="entry name" value="Peptidase_M1_C"/>
</dbReference>
<dbReference type="PROSITE" id="PS51257">
    <property type="entry name" value="PROKAR_LIPOPROTEIN"/>
    <property type="match status" value="1"/>
</dbReference>
<dbReference type="GO" id="GO:0008270">
    <property type="term" value="F:zinc ion binding"/>
    <property type="evidence" value="ECO:0007669"/>
    <property type="project" value="InterPro"/>
</dbReference>
<sequence>MIKKIFTAFTILALFSCNQEGNKEETTVENKTEENEVVVTNHSYARLNQVRTLHIDLELALNVQNKTIDGVARHRVKNEGFDKVYFDIKDLDIKKVTLGARNNETETQFEIGEYDSLLGSPLIVDLQVGDLFVNVYYSTSPNAEALGWLAPELTGSGKYPFVYTQGQAILTRTWIPIQDTPENRITYTATVKAPEGMSTIMSATNPTELNGNNEFRHEMKQPIPSYLIALTAGELEYRKLGKNSGVYAEPHMIDAAEKEFKDIPKMMIVAEELYGKYLWDVYDVLVLPYSFPFGGMENPRLTFLTPTLVAGDGSLVSTVAHELAHSWSGNLVTNASWDDFWLNEGFTVYFENRIMEGVYGKEVADMLAIIELQELKETIAEMNAQGNEKDTHLKLALDNRNPDDGMTDIAYGKGAFFLKTLEKEVGREKFDEFIIKYFNAHKFGTLTTEDFVKYLNENLLTPLNVEFNTEEWIYGEGIPDNIVQVESEKFAIAEKLANSILEGKGMPKDLKRADKTTQEWMAFIRAFDGKLDTNKMMAIDKQLNFKGSGNSEIMSEWYVLGIKNNYKGIRPEMKAFLTKVGRRKYLEPLYTTLANTSEESLEWGKSVYKEARPNYHAISFNTVDEILGVN</sequence>
<comment type="cofactor">
    <cofactor evidence="14">
        <name>Zn(2+)</name>
        <dbReference type="ChEBI" id="CHEBI:29105"/>
    </cofactor>
    <text evidence="14">Binds 1 zinc ion per subunit.</text>
</comment>
<evidence type="ECO:0000313" key="17">
    <source>
        <dbReference type="Proteomes" id="UP000245370"/>
    </source>
</evidence>
<dbReference type="InterPro" id="IPR016024">
    <property type="entry name" value="ARM-type_fold"/>
</dbReference>
<comment type="catalytic activity">
    <reaction evidence="1">
        <text>Release of an N-terminal amino acid, Xaa-|-Yaa- from a peptide, amide or arylamide. Xaa is preferably Ala, but may be most amino acids including Pro (slow action). When a terminal hydrophobic residue is followed by a prolyl residue, the two may be released as an intact Xaa-Pro dipeptide.</text>
        <dbReference type="EC" id="3.4.11.2"/>
    </reaction>
</comment>
<evidence type="ECO:0000256" key="11">
    <source>
        <dbReference type="ARBA" id="ARBA00023049"/>
    </source>
</evidence>
<keyword evidence="7" id="KW-0645">Protease</keyword>
<evidence type="ECO:0000256" key="14">
    <source>
        <dbReference type="PIRSR" id="PIRSR634015-3"/>
    </source>
</evidence>
<dbReference type="OrthoDB" id="100605at2"/>
<dbReference type="Pfam" id="PF17900">
    <property type="entry name" value="Peptidase_M1_N"/>
    <property type="match status" value="1"/>
</dbReference>
<evidence type="ECO:0000256" key="8">
    <source>
        <dbReference type="ARBA" id="ARBA00022723"/>
    </source>
</evidence>
<dbReference type="EC" id="3.4.11.2" evidence="4"/>
<dbReference type="GO" id="GO:0005737">
    <property type="term" value="C:cytoplasm"/>
    <property type="evidence" value="ECO:0007669"/>
    <property type="project" value="UniProtKB-SubCell"/>
</dbReference>
<evidence type="ECO:0000256" key="9">
    <source>
        <dbReference type="ARBA" id="ARBA00022801"/>
    </source>
</evidence>
<dbReference type="Pfam" id="PF09127">
    <property type="entry name" value="Leuk-A4-hydro_C"/>
    <property type="match status" value="1"/>
</dbReference>
<dbReference type="InterPro" id="IPR027268">
    <property type="entry name" value="Peptidase_M4/M1_CTD_sf"/>
</dbReference>
<dbReference type="InterPro" id="IPR045357">
    <property type="entry name" value="Aminopeptidase_N-like_N"/>
</dbReference>
<evidence type="ECO:0000256" key="2">
    <source>
        <dbReference type="ARBA" id="ARBA00004496"/>
    </source>
</evidence>
<comment type="subcellular location">
    <subcellularLocation>
        <location evidence="2">Cytoplasm</location>
    </subcellularLocation>
</comment>
<feature type="binding site" evidence="14">
    <location>
        <position position="325"/>
    </location>
    <ligand>
        <name>Zn(2+)</name>
        <dbReference type="ChEBI" id="CHEBI:29105"/>
        <note>catalytic</note>
    </ligand>
</feature>
<evidence type="ECO:0000256" key="4">
    <source>
        <dbReference type="ARBA" id="ARBA00012564"/>
    </source>
</evidence>
<dbReference type="CDD" id="cd09599">
    <property type="entry name" value="M1_LTA4H"/>
    <property type="match status" value="1"/>
</dbReference>
<keyword evidence="10 14" id="KW-0862">Zinc</keyword>
<feature type="active site" description="Proton donor" evidence="12">
    <location>
        <position position="411"/>
    </location>
</feature>
<dbReference type="SUPFAM" id="SSF55486">
    <property type="entry name" value="Metalloproteases ('zincins'), catalytic domain"/>
    <property type="match status" value="1"/>
</dbReference>
<evidence type="ECO:0000256" key="10">
    <source>
        <dbReference type="ARBA" id="ARBA00022833"/>
    </source>
</evidence>
<dbReference type="InterPro" id="IPR014782">
    <property type="entry name" value="Peptidase_M1_dom"/>
</dbReference>
<dbReference type="Gene3D" id="2.60.40.1730">
    <property type="entry name" value="tricorn interacting facor f3 domain"/>
    <property type="match status" value="1"/>
</dbReference>
<feature type="domain" description="Peptidase M1 leukotriene A4 hydrolase/aminopeptidase C-terminal" evidence="15">
    <location>
        <begin position="484"/>
        <end position="627"/>
    </location>
</feature>
<organism evidence="16 17">
    <name type="scientific">Brumimicrobium oceani</name>
    <dbReference type="NCBI Taxonomy" id="2100725"/>
    <lineage>
        <taxon>Bacteria</taxon>
        <taxon>Pseudomonadati</taxon>
        <taxon>Bacteroidota</taxon>
        <taxon>Flavobacteriia</taxon>
        <taxon>Flavobacteriales</taxon>
        <taxon>Crocinitomicaceae</taxon>
        <taxon>Brumimicrobium</taxon>
    </lineage>
</organism>
<evidence type="ECO:0000256" key="6">
    <source>
        <dbReference type="ARBA" id="ARBA00022490"/>
    </source>
</evidence>
<feature type="binding site" evidence="13">
    <location>
        <begin position="165"/>
        <end position="167"/>
    </location>
    <ligand>
        <name>a peptide</name>
        <dbReference type="ChEBI" id="CHEBI:60466"/>
    </ligand>
</feature>
<keyword evidence="8 14" id="KW-0479">Metal-binding</keyword>
<dbReference type="Gene3D" id="1.25.40.320">
    <property type="entry name" value="Peptidase M1, leukotriene A4 hydrolase/aminopeptidase C-terminal domain"/>
    <property type="match status" value="1"/>
</dbReference>
<dbReference type="AlphaFoldDB" id="A0A2U2XDD1"/>
<evidence type="ECO:0000256" key="7">
    <source>
        <dbReference type="ARBA" id="ARBA00022670"/>
    </source>
</evidence>
<keyword evidence="6" id="KW-0963">Cytoplasm</keyword>
<dbReference type="GO" id="GO:0006508">
    <property type="term" value="P:proteolysis"/>
    <property type="evidence" value="ECO:0007669"/>
    <property type="project" value="UniProtKB-KW"/>
</dbReference>
<feature type="binding site" evidence="14">
    <location>
        <position position="344"/>
    </location>
    <ligand>
        <name>Zn(2+)</name>
        <dbReference type="ChEBI" id="CHEBI:29105"/>
        <note>catalytic</note>
    </ligand>
</feature>
<evidence type="ECO:0000256" key="5">
    <source>
        <dbReference type="ARBA" id="ARBA00015611"/>
    </source>
</evidence>
<reference evidence="16 17" key="2">
    <citation type="submission" date="2018-05" db="EMBL/GenBank/DDBJ databases">
        <authorList>
            <person name="Lanie J.A."/>
            <person name="Ng W.-L."/>
            <person name="Kazmierczak K.M."/>
            <person name="Andrzejewski T.M."/>
            <person name="Davidsen T.M."/>
            <person name="Wayne K.J."/>
            <person name="Tettelin H."/>
            <person name="Glass J.I."/>
            <person name="Rusch D."/>
            <person name="Podicherti R."/>
            <person name="Tsui H.-C.T."/>
            <person name="Winkler M.E."/>
        </authorList>
    </citation>
    <scope>NUCLEOTIDE SEQUENCE [LARGE SCALE GENOMIC DNA]</scope>
    <source>
        <strain evidence="16 17">C305</strain>
    </source>
</reference>
<dbReference type="InterPro" id="IPR034015">
    <property type="entry name" value="M1_LTA4H"/>
</dbReference>
<evidence type="ECO:0000256" key="1">
    <source>
        <dbReference type="ARBA" id="ARBA00000098"/>
    </source>
</evidence>
<comment type="similarity">
    <text evidence="3">Belongs to the peptidase M1 family.</text>
</comment>
<evidence type="ECO:0000313" key="16">
    <source>
        <dbReference type="EMBL" id="PWH85792.1"/>
    </source>
</evidence>
<dbReference type="SUPFAM" id="SSF48371">
    <property type="entry name" value="ARM repeat"/>
    <property type="match status" value="1"/>
</dbReference>
<keyword evidence="16" id="KW-0031">Aminopeptidase</keyword>
<keyword evidence="11" id="KW-0482">Metalloprotease</keyword>
<keyword evidence="9" id="KW-0378">Hydrolase</keyword>
<gene>
    <name evidence="16" type="ORF">DIT68_06775</name>
</gene>
<dbReference type="SUPFAM" id="SSF63737">
    <property type="entry name" value="Leukotriene A4 hydrolase N-terminal domain"/>
    <property type="match status" value="1"/>
</dbReference>
<dbReference type="PANTHER" id="PTHR45726">
    <property type="entry name" value="LEUKOTRIENE A-4 HYDROLASE"/>
    <property type="match status" value="1"/>
</dbReference>
<protein>
    <recommendedName>
        <fullName evidence="5">Aminopeptidase N</fullName>
        <ecNumber evidence="4">3.4.11.2</ecNumber>
    </recommendedName>
</protein>
<dbReference type="FunFam" id="3.30.2010.30:FF:000001">
    <property type="entry name" value="Leukotriene A(4) hydrolase"/>
    <property type="match status" value="1"/>
</dbReference>
<dbReference type="PANTHER" id="PTHR45726:SF3">
    <property type="entry name" value="LEUKOTRIENE A-4 HYDROLASE"/>
    <property type="match status" value="1"/>
</dbReference>
<feature type="binding site" evidence="13">
    <location>
        <begin position="582"/>
        <end position="584"/>
    </location>
    <ligand>
        <name>a peptide</name>
        <dbReference type="ChEBI" id="CHEBI:60466"/>
    </ligand>
</feature>
<dbReference type="GO" id="GO:0016285">
    <property type="term" value="F:alanyl aminopeptidase activity"/>
    <property type="evidence" value="ECO:0007669"/>
    <property type="project" value="UniProtKB-EC"/>
</dbReference>
<evidence type="ECO:0000256" key="12">
    <source>
        <dbReference type="PIRSR" id="PIRSR634015-1"/>
    </source>
</evidence>
<evidence type="ECO:0000259" key="15">
    <source>
        <dbReference type="SMART" id="SM01263"/>
    </source>
</evidence>
<dbReference type="InterPro" id="IPR038502">
    <property type="entry name" value="M1_LTA-4_hydro/amino_C_sf"/>
</dbReference>
<dbReference type="PRINTS" id="PR00756">
    <property type="entry name" value="ALADIPTASE"/>
</dbReference>
<reference evidence="16 17" key="1">
    <citation type="submission" date="2018-05" db="EMBL/GenBank/DDBJ databases">
        <title>Brumimicrobium oceani sp. nov., isolated from coastal sediment.</title>
        <authorList>
            <person name="Kou Y."/>
        </authorList>
    </citation>
    <scope>NUCLEOTIDE SEQUENCE [LARGE SCALE GENOMIC DNA]</scope>
    <source>
        <strain evidence="16 17">C305</strain>
    </source>
</reference>
<proteinExistence type="inferred from homology"/>
<name>A0A2U2XDD1_9FLAO</name>
<keyword evidence="17" id="KW-1185">Reference proteome</keyword>
<dbReference type="Gene3D" id="1.10.390.10">
    <property type="entry name" value="Neutral Protease Domain 2"/>
    <property type="match status" value="1"/>
</dbReference>
<dbReference type="RefSeq" id="WP_109359071.1">
    <property type="nucleotide sequence ID" value="NZ_QFRJ01000004.1"/>
</dbReference>